<dbReference type="Proteomes" id="UP000053864">
    <property type="component" value="Unassembled WGS sequence"/>
</dbReference>
<evidence type="ECO:0000313" key="1">
    <source>
        <dbReference type="EMBL" id="ETK84849.1"/>
    </source>
</evidence>
<organism evidence="2">
    <name type="scientific">Phytophthora nicotianae</name>
    <name type="common">Potato buckeye rot agent</name>
    <name type="synonym">Phytophthora parasitica</name>
    <dbReference type="NCBI Taxonomy" id="4792"/>
    <lineage>
        <taxon>Eukaryota</taxon>
        <taxon>Sar</taxon>
        <taxon>Stramenopiles</taxon>
        <taxon>Oomycota</taxon>
        <taxon>Peronosporomycetes</taxon>
        <taxon>Peronosporales</taxon>
        <taxon>Peronosporaceae</taxon>
        <taxon>Phytophthora</taxon>
    </lineage>
</organism>
<name>W2IVS1_PHYNI</name>
<dbReference type="Proteomes" id="UP000054423">
    <property type="component" value="Unassembled WGS sequence"/>
</dbReference>
<sequence length="34" mass="3869">MVLSGPQRNRVRMTSGTAEIEYLGIILATRKFRC</sequence>
<reference evidence="3" key="1">
    <citation type="submission" date="2013-11" db="EMBL/GenBank/DDBJ databases">
        <title>The Genome Sequence of Phytophthora parasitica CHvinca01.</title>
        <authorList>
            <consortium name="The Broad Institute Genomics Platform"/>
            <person name="Russ C."/>
            <person name="Tyler B."/>
            <person name="Panabieres F."/>
            <person name="Shan W."/>
            <person name="Tripathy S."/>
            <person name="Grunwald N."/>
            <person name="Machado M."/>
            <person name="Johnson C.S."/>
            <person name="Arredondo F."/>
            <person name="Hong C."/>
            <person name="Coffey M."/>
            <person name="Young S.K."/>
            <person name="Zeng Q."/>
            <person name="Gargeya S."/>
            <person name="Fitzgerald M."/>
            <person name="Abouelleil A."/>
            <person name="Alvarado L."/>
            <person name="Chapman S.B."/>
            <person name="Gainer-Dewar J."/>
            <person name="Goldberg J."/>
            <person name="Griggs A."/>
            <person name="Gujja S."/>
            <person name="Hansen M."/>
            <person name="Howarth C."/>
            <person name="Imamovic A."/>
            <person name="Ireland A."/>
            <person name="Larimer J."/>
            <person name="McCowan C."/>
            <person name="Murphy C."/>
            <person name="Pearson M."/>
            <person name="Poon T.W."/>
            <person name="Priest M."/>
            <person name="Roberts A."/>
            <person name="Saif S."/>
            <person name="Shea T."/>
            <person name="Sykes S."/>
            <person name="Wortman J."/>
            <person name="Nusbaum C."/>
            <person name="Birren B."/>
        </authorList>
    </citation>
    <scope>NUCLEOTIDE SEQUENCE [LARGE SCALE GENOMIC DNA]</scope>
    <source>
        <strain evidence="3">CHvinca01</strain>
    </source>
</reference>
<gene>
    <name evidence="1" type="ORF">L915_10228</name>
    <name evidence="2" type="ORF">L916_10132</name>
    <name evidence="3" type="ORF">L917_10061</name>
</gene>
<dbReference type="EMBL" id="KI673343">
    <property type="protein sequence ID" value="ETL38269.1"/>
    <property type="molecule type" value="Genomic_DNA"/>
</dbReference>
<reference evidence="2" key="3">
    <citation type="submission" date="2013-11" db="EMBL/GenBank/DDBJ databases">
        <title>The Genome Sequence of Phytophthora parasitica CJ05E6.</title>
        <authorList>
            <consortium name="The Broad Institute Genomics Platform"/>
            <person name="Russ C."/>
            <person name="Tyler B."/>
            <person name="Panabieres F."/>
            <person name="Shan W."/>
            <person name="Tripathy S."/>
            <person name="Grunwald N."/>
            <person name="Machado M."/>
            <person name="Johnson C.S."/>
            <person name="Arredondo F."/>
            <person name="Hong C."/>
            <person name="Coffey M."/>
            <person name="Young S.K."/>
            <person name="Zeng Q."/>
            <person name="Gargeya S."/>
            <person name="Fitzgerald M."/>
            <person name="Abouelleil A."/>
            <person name="Alvarado L."/>
            <person name="Chapman S.B."/>
            <person name="Gainer-Dewar J."/>
            <person name="Goldberg J."/>
            <person name="Griggs A."/>
            <person name="Gujja S."/>
            <person name="Hansen M."/>
            <person name="Howarth C."/>
            <person name="Imamovic A."/>
            <person name="Ireland A."/>
            <person name="Larimer J."/>
            <person name="McCowan C."/>
            <person name="Murphy C."/>
            <person name="Pearson M."/>
            <person name="Poon T.W."/>
            <person name="Priest M."/>
            <person name="Roberts A."/>
            <person name="Saif S."/>
            <person name="Shea T."/>
            <person name="Sykes S."/>
            <person name="Wortman J."/>
            <person name="Nusbaum C."/>
            <person name="Birren B."/>
        </authorList>
    </citation>
    <scope>NUCLEOTIDE SEQUENCE [LARGE SCALE GENOMIC DNA]</scope>
    <source>
        <strain evidence="2">CJ05E6</strain>
    </source>
</reference>
<proteinExistence type="predicted"/>
<protein>
    <submittedName>
        <fullName evidence="2">Uncharacterized protein</fullName>
    </submittedName>
</protein>
<evidence type="ECO:0000313" key="3">
    <source>
        <dbReference type="EMBL" id="ETL91384.1"/>
    </source>
</evidence>
<dbReference type="AlphaFoldDB" id="W2IVS1"/>
<reference evidence="1" key="2">
    <citation type="submission" date="2013-11" db="EMBL/GenBank/DDBJ databases">
        <title>The Genome Sequence of Phytophthora parasitica CJ02B3.</title>
        <authorList>
            <consortium name="The Broad Institute Genomics Platform"/>
            <person name="Russ C."/>
            <person name="Tyler B."/>
            <person name="Panabieres F."/>
            <person name="Shan W."/>
            <person name="Tripathy S."/>
            <person name="Grunwald N."/>
            <person name="Machado M."/>
            <person name="Johnson C.S."/>
            <person name="Arredondo F."/>
            <person name="Hong C."/>
            <person name="Coffey M."/>
            <person name="Young S.K."/>
            <person name="Zeng Q."/>
            <person name="Gargeya S."/>
            <person name="Fitzgerald M."/>
            <person name="Abouelleil A."/>
            <person name="Alvarado L."/>
            <person name="Chapman S.B."/>
            <person name="Gainer-Dewar J."/>
            <person name="Goldberg J."/>
            <person name="Griggs A."/>
            <person name="Gujja S."/>
            <person name="Hansen M."/>
            <person name="Howarth C."/>
            <person name="Imamovic A."/>
            <person name="Ireland A."/>
            <person name="Larimer J."/>
            <person name="McCowan C."/>
            <person name="Murphy C."/>
            <person name="Pearson M."/>
            <person name="Poon T.W."/>
            <person name="Priest M."/>
            <person name="Roberts A."/>
            <person name="Saif S."/>
            <person name="Shea T."/>
            <person name="Sykes S."/>
            <person name="Wortman J."/>
            <person name="Nusbaum C."/>
            <person name="Birren B."/>
        </authorList>
    </citation>
    <scope>NUCLEOTIDE SEQUENCE [LARGE SCALE GENOMIC DNA]</scope>
    <source>
        <strain evidence="1">CJ02B3</strain>
    </source>
</reference>
<dbReference type="EMBL" id="KI686686">
    <property type="protein sequence ID" value="ETK84849.1"/>
    <property type="molecule type" value="Genomic_DNA"/>
</dbReference>
<accession>W2IVS1</accession>
<evidence type="ECO:0000313" key="2">
    <source>
        <dbReference type="EMBL" id="ETL38269.1"/>
    </source>
</evidence>
<dbReference type="EMBL" id="KI680084">
    <property type="protein sequence ID" value="ETL91384.1"/>
    <property type="molecule type" value="Genomic_DNA"/>
</dbReference>
<dbReference type="Proteomes" id="UP000053236">
    <property type="component" value="Unassembled WGS sequence"/>
</dbReference>